<gene>
    <name evidence="5" type="ORF">DERYTH_LOCUS18143</name>
</gene>
<keyword evidence="3" id="KW-0274">FAD</keyword>
<dbReference type="AlphaFoldDB" id="A0A9N9J5E3"/>
<dbReference type="GO" id="GO:0005737">
    <property type="term" value="C:cytoplasm"/>
    <property type="evidence" value="ECO:0007669"/>
    <property type="project" value="TreeGrafter"/>
</dbReference>
<evidence type="ECO:0000256" key="2">
    <source>
        <dbReference type="ARBA" id="ARBA00022630"/>
    </source>
</evidence>
<dbReference type="EMBL" id="CAJVPY010018005">
    <property type="protein sequence ID" value="CAG8764816.1"/>
    <property type="molecule type" value="Genomic_DNA"/>
</dbReference>
<evidence type="ECO:0000313" key="6">
    <source>
        <dbReference type="Proteomes" id="UP000789405"/>
    </source>
</evidence>
<dbReference type="GO" id="GO:0071949">
    <property type="term" value="F:FAD binding"/>
    <property type="evidence" value="ECO:0007669"/>
    <property type="project" value="InterPro"/>
</dbReference>
<dbReference type="Proteomes" id="UP000789405">
    <property type="component" value="Unassembled WGS sequence"/>
</dbReference>
<organism evidence="5 6">
    <name type="scientific">Dentiscutata erythropus</name>
    <dbReference type="NCBI Taxonomy" id="1348616"/>
    <lineage>
        <taxon>Eukaryota</taxon>
        <taxon>Fungi</taxon>
        <taxon>Fungi incertae sedis</taxon>
        <taxon>Mucoromycota</taxon>
        <taxon>Glomeromycotina</taxon>
        <taxon>Glomeromycetes</taxon>
        <taxon>Diversisporales</taxon>
        <taxon>Gigasporaceae</taxon>
        <taxon>Dentiscutata</taxon>
    </lineage>
</organism>
<dbReference type="PANTHER" id="PTHR11530:SF16">
    <property type="entry name" value="D-AMINO ACID OXIDASE (AFU_ORTHOLOGUE AFUA_5G11290)"/>
    <property type="match status" value="1"/>
</dbReference>
<comment type="cofactor">
    <cofactor evidence="1">
        <name>FAD</name>
        <dbReference type="ChEBI" id="CHEBI:57692"/>
    </cofactor>
</comment>
<evidence type="ECO:0000256" key="3">
    <source>
        <dbReference type="ARBA" id="ARBA00022827"/>
    </source>
</evidence>
<feature type="non-terminal residue" evidence="5">
    <location>
        <position position="1"/>
    </location>
</feature>
<name>A0A9N9J5E3_9GLOM</name>
<protein>
    <submittedName>
        <fullName evidence="5">23567_t:CDS:1</fullName>
    </submittedName>
</protein>
<sequence>MWCGVKVTLPEYEHASQLKFLTQIAFKAVKMLSPSTIMLNKRIVVLGAGVSGLTTATLLLQQEKGIKVHLIAKYFPGDLSGEYTSLWAGAHWLSRATKDEIRQQ</sequence>
<reference evidence="5" key="1">
    <citation type="submission" date="2021-06" db="EMBL/GenBank/DDBJ databases">
        <authorList>
            <person name="Kallberg Y."/>
            <person name="Tangrot J."/>
            <person name="Rosling A."/>
        </authorList>
    </citation>
    <scope>NUCLEOTIDE SEQUENCE</scope>
    <source>
        <strain evidence="5">MA453B</strain>
    </source>
</reference>
<dbReference type="GO" id="GO:0003884">
    <property type="term" value="F:D-amino-acid oxidase activity"/>
    <property type="evidence" value="ECO:0007669"/>
    <property type="project" value="InterPro"/>
</dbReference>
<accession>A0A9N9J5E3</accession>
<comment type="caution">
    <text evidence="5">The sequence shown here is derived from an EMBL/GenBank/DDBJ whole genome shotgun (WGS) entry which is preliminary data.</text>
</comment>
<dbReference type="Gene3D" id="3.40.50.720">
    <property type="entry name" value="NAD(P)-binding Rossmann-like Domain"/>
    <property type="match status" value="1"/>
</dbReference>
<keyword evidence="2" id="KW-0285">Flavoprotein</keyword>
<dbReference type="SUPFAM" id="SSF51971">
    <property type="entry name" value="Nucleotide-binding domain"/>
    <property type="match status" value="1"/>
</dbReference>
<keyword evidence="4" id="KW-0560">Oxidoreductase</keyword>
<proteinExistence type="predicted"/>
<keyword evidence="6" id="KW-1185">Reference proteome</keyword>
<dbReference type="OrthoDB" id="2015447at2759"/>
<dbReference type="InterPro" id="IPR023209">
    <property type="entry name" value="DAO"/>
</dbReference>
<evidence type="ECO:0000256" key="1">
    <source>
        <dbReference type="ARBA" id="ARBA00001974"/>
    </source>
</evidence>
<dbReference type="GO" id="GO:0019478">
    <property type="term" value="P:D-amino acid catabolic process"/>
    <property type="evidence" value="ECO:0007669"/>
    <property type="project" value="TreeGrafter"/>
</dbReference>
<dbReference type="PANTHER" id="PTHR11530">
    <property type="entry name" value="D-AMINO ACID OXIDASE"/>
    <property type="match status" value="1"/>
</dbReference>
<evidence type="ECO:0000313" key="5">
    <source>
        <dbReference type="EMBL" id="CAG8764816.1"/>
    </source>
</evidence>
<evidence type="ECO:0000256" key="4">
    <source>
        <dbReference type="ARBA" id="ARBA00023002"/>
    </source>
</evidence>